<dbReference type="PANTHER" id="PTHR24198:SF165">
    <property type="entry name" value="ANKYRIN REPEAT-CONTAINING PROTEIN-RELATED"/>
    <property type="match status" value="1"/>
</dbReference>
<dbReference type="SMART" id="SM00248">
    <property type="entry name" value="ANK"/>
    <property type="match status" value="6"/>
</dbReference>
<dbReference type="VEuPathDB" id="FungiDB:AJ78_08598"/>
<keyword evidence="2" id="KW-0040">ANK repeat</keyword>
<dbReference type="InterPro" id="IPR036770">
    <property type="entry name" value="Ankyrin_rpt-contain_sf"/>
</dbReference>
<feature type="region of interest" description="Disordered" evidence="3">
    <location>
        <begin position="111"/>
        <end position="142"/>
    </location>
</feature>
<organism evidence="4 5">
    <name type="scientific">Emergomyces pasteurianus Ep9510</name>
    <dbReference type="NCBI Taxonomy" id="1447872"/>
    <lineage>
        <taxon>Eukaryota</taxon>
        <taxon>Fungi</taxon>
        <taxon>Dikarya</taxon>
        <taxon>Ascomycota</taxon>
        <taxon>Pezizomycotina</taxon>
        <taxon>Eurotiomycetes</taxon>
        <taxon>Eurotiomycetidae</taxon>
        <taxon>Onygenales</taxon>
        <taxon>Ajellomycetaceae</taxon>
        <taxon>Emergomyces</taxon>
    </lineage>
</organism>
<keyword evidence="5" id="KW-1185">Reference proteome</keyword>
<name>A0A1J9P3B2_9EURO</name>
<gene>
    <name evidence="4" type="ORF">AJ78_08598</name>
</gene>
<evidence type="ECO:0000256" key="2">
    <source>
        <dbReference type="ARBA" id="ARBA00023043"/>
    </source>
</evidence>
<feature type="region of interest" description="Disordered" evidence="3">
    <location>
        <begin position="379"/>
        <end position="403"/>
    </location>
</feature>
<dbReference type="InterPro" id="IPR002110">
    <property type="entry name" value="Ankyrin_rpt"/>
</dbReference>
<dbReference type="AlphaFoldDB" id="A0A1J9P3B2"/>
<dbReference type="EMBL" id="LGRN01000833">
    <property type="protein sequence ID" value="OJD10362.1"/>
    <property type="molecule type" value="Genomic_DNA"/>
</dbReference>
<feature type="compositionally biased region" description="Basic and acidic residues" evidence="3">
    <location>
        <begin position="111"/>
        <end position="125"/>
    </location>
</feature>
<sequence>MAAQVRPLTQGHHSREVDDHPAPRVLRLPAEIHEMIFTEISRAARDVQSAQEWKGLVGNCLCVNWFWNESLTNKLLKNCDVEVFLAYANETITEKAVERWIDQVSEKTIADPQKWEDMDSDDHSWSDPGPGTRYISPPSPRSSSPQILSQLLEQKLCLCLLLAASRGILHCLRALSNISVSLGVSIANTSFHSTTYLQESVRSGKLGVVSLLLDRGVDPCCWSLDIPDWGMLPISMAVQRLRVDIAAAILAYNSMPDQGRVPFRDDDSADGAHHVDDIDYWCVPGRESDWRLERLRYEVDPENDVVARIGEFGFAGCQYLESVSWAAYRSSLPMLKLLVERYSFLVDLERDLYWAFRGGGNVDVVRFLLQHGRCGTVAAPARTEGSRPGRYRAPAMKSQGPGTGSIGIRGSAFARSCPQEPAFRERVPVIDAVRYCDVGMVRLLLDTLPDAEAVSRAVNELDMSCMAPLQYAVRKRDEIMATYLLGCGAEIWQSCFDFVMTEGSSDMIELFSQWIKEHDLEVKKE</sequence>
<dbReference type="OrthoDB" id="4185577at2759"/>
<dbReference type="Gene3D" id="1.25.40.20">
    <property type="entry name" value="Ankyrin repeat-containing domain"/>
    <property type="match status" value="2"/>
</dbReference>
<dbReference type="PANTHER" id="PTHR24198">
    <property type="entry name" value="ANKYRIN REPEAT AND PROTEIN KINASE DOMAIN-CONTAINING PROTEIN"/>
    <property type="match status" value="1"/>
</dbReference>
<proteinExistence type="predicted"/>
<reference evidence="4 5" key="1">
    <citation type="submission" date="2015-07" db="EMBL/GenBank/DDBJ databases">
        <title>Emmonsia species relationships and genome sequence.</title>
        <authorList>
            <consortium name="The Broad Institute Genomics Platform"/>
            <person name="Cuomo C.A."/>
            <person name="Munoz J.F."/>
            <person name="Imamovic A."/>
            <person name="Priest M.E."/>
            <person name="Young S."/>
            <person name="Clay O.K."/>
            <person name="McEwen J.G."/>
        </authorList>
    </citation>
    <scope>NUCLEOTIDE SEQUENCE [LARGE SCALE GENOMIC DNA]</scope>
    <source>
        <strain evidence="4 5">UAMH 9510</strain>
    </source>
</reference>
<feature type="region of interest" description="Disordered" evidence="3">
    <location>
        <begin position="1"/>
        <end position="20"/>
    </location>
</feature>
<protein>
    <submittedName>
        <fullName evidence="4">Uncharacterized protein</fullName>
    </submittedName>
</protein>
<accession>A0A1J9P3B2</accession>
<evidence type="ECO:0000256" key="1">
    <source>
        <dbReference type="ARBA" id="ARBA00022737"/>
    </source>
</evidence>
<evidence type="ECO:0000313" key="4">
    <source>
        <dbReference type="EMBL" id="OJD10362.1"/>
    </source>
</evidence>
<evidence type="ECO:0000313" key="5">
    <source>
        <dbReference type="Proteomes" id="UP000182235"/>
    </source>
</evidence>
<evidence type="ECO:0000256" key="3">
    <source>
        <dbReference type="SAM" id="MobiDB-lite"/>
    </source>
</evidence>
<keyword evidence="1" id="KW-0677">Repeat</keyword>
<comment type="caution">
    <text evidence="4">The sequence shown here is derived from an EMBL/GenBank/DDBJ whole genome shotgun (WGS) entry which is preliminary data.</text>
</comment>
<dbReference type="Proteomes" id="UP000182235">
    <property type="component" value="Unassembled WGS sequence"/>
</dbReference>
<dbReference type="SUPFAM" id="SSF48403">
    <property type="entry name" value="Ankyrin repeat"/>
    <property type="match status" value="1"/>
</dbReference>